<dbReference type="PANTHER" id="PTHR43677">
    <property type="entry name" value="SHORT-CHAIN DEHYDROGENASE/REDUCTASE"/>
    <property type="match status" value="1"/>
</dbReference>
<keyword evidence="2" id="KW-1185">Reference proteome</keyword>
<evidence type="ECO:0000313" key="1">
    <source>
        <dbReference type="EMBL" id="SCG47173.1"/>
    </source>
</evidence>
<dbReference type="InterPro" id="IPR036291">
    <property type="entry name" value="NAD(P)-bd_dom_sf"/>
</dbReference>
<dbReference type="InterPro" id="IPR051397">
    <property type="entry name" value="Zn-ADH-like_protein"/>
</dbReference>
<dbReference type="InterPro" id="IPR011032">
    <property type="entry name" value="GroES-like_sf"/>
</dbReference>
<dbReference type="Gene3D" id="3.90.180.10">
    <property type="entry name" value="Medium-chain alcohol dehydrogenases, catalytic domain"/>
    <property type="match status" value="1"/>
</dbReference>
<protein>
    <submittedName>
        <fullName evidence="1">NADPH2:quinone reductase</fullName>
    </submittedName>
</protein>
<dbReference type="Proteomes" id="UP000198226">
    <property type="component" value="Chromosome I"/>
</dbReference>
<dbReference type="InterPro" id="IPR013149">
    <property type="entry name" value="ADH-like_C"/>
</dbReference>
<name>A0A120F9X6_9ACTN</name>
<sequence>MKAAVLHTLGDRPRYAEVPEPAPGDGQVVVDVTACPLTNLDRVLAAGTHFASPSALPAVCGSLAAGRLPGGARVLFRSPDGAMAERALTRPELCTPIPDGVDDDAAAAIQNPGVSTWAALEWRARMRPGEHVLVLGATGVAGQIAVQLARHLGAGRVVGAGRNPRVLAALPGMGADATIRVDQRDEALGAAFRAEADTAGFDVVIDFLWGRPTEVLLGALGRADMELRSLRTRLVQVGAMAGGQVTLSAEVLRSSGVEICGFGTGNAPPPAELARLRDGVLALLAGGILGIGLHRVPLAEVAEVWNADERGVRTVLIP</sequence>
<dbReference type="Pfam" id="PF00107">
    <property type="entry name" value="ADH_zinc_N"/>
    <property type="match status" value="1"/>
</dbReference>
<reference evidence="2" key="1">
    <citation type="submission" date="2016-06" db="EMBL/GenBank/DDBJ databases">
        <authorList>
            <person name="Varghese N."/>
            <person name="Submissions Spin"/>
        </authorList>
    </citation>
    <scope>NUCLEOTIDE SEQUENCE [LARGE SCALE GENOMIC DNA]</scope>
    <source>
        <strain evidence="2">DSM 44983</strain>
    </source>
</reference>
<proteinExistence type="predicted"/>
<dbReference type="GO" id="GO:0016491">
    <property type="term" value="F:oxidoreductase activity"/>
    <property type="evidence" value="ECO:0007669"/>
    <property type="project" value="InterPro"/>
</dbReference>
<dbReference type="RefSeq" id="WP_067302427.1">
    <property type="nucleotide sequence ID" value="NZ_LRMV01000009.1"/>
</dbReference>
<dbReference type="SUPFAM" id="SSF51735">
    <property type="entry name" value="NAD(P)-binding Rossmann-fold domains"/>
    <property type="match status" value="1"/>
</dbReference>
<accession>A0A120F9X6</accession>
<dbReference type="AlphaFoldDB" id="A0A120F9X6"/>
<gene>
    <name evidence="1" type="ORF">GA0070623_1441</name>
</gene>
<dbReference type="PANTHER" id="PTHR43677:SF11">
    <property type="entry name" value="ZINC-CONTAINING ALCOHOL DEHYDROGENASE"/>
    <property type="match status" value="1"/>
</dbReference>
<dbReference type="SUPFAM" id="SSF50129">
    <property type="entry name" value="GroES-like"/>
    <property type="match status" value="1"/>
</dbReference>
<dbReference type="EMBL" id="LT607752">
    <property type="protein sequence ID" value="SCG47173.1"/>
    <property type="molecule type" value="Genomic_DNA"/>
</dbReference>
<dbReference type="InterPro" id="IPR020843">
    <property type="entry name" value="ER"/>
</dbReference>
<organism evidence="1 2">
    <name type="scientific">Micromonospora rifamycinica</name>
    <dbReference type="NCBI Taxonomy" id="291594"/>
    <lineage>
        <taxon>Bacteria</taxon>
        <taxon>Bacillati</taxon>
        <taxon>Actinomycetota</taxon>
        <taxon>Actinomycetes</taxon>
        <taxon>Micromonosporales</taxon>
        <taxon>Micromonosporaceae</taxon>
        <taxon>Micromonospora</taxon>
    </lineage>
</organism>
<dbReference type="OrthoDB" id="9787435at2"/>
<evidence type="ECO:0000313" key="2">
    <source>
        <dbReference type="Proteomes" id="UP000198226"/>
    </source>
</evidence>
<dbReference type="SMART" id="SM00829">
    <property type="entry name" value="PKS_ER"/>
    <property type="match status" value="1"/>
</dbReference>